<gene>
    <name evidence="1" type="ORF">K503DRAFT_165155</name>
</gene>
<name>A0A1B7N0H1_9AGAM</name>
<dbReference type="OrthoDB" id="2637484at2759"/>
<proteinExistence type="predicted"/>
<dbReference type="InParanoid" id="A0A1B7N0H1"/>
<evidence type="ECO:0000313" key="2">
    <source>
        <dbReference type="Proteomes" id="UP000092154"/>
    </source>
</evidence>
<dbReference type="EMBL" id="KV448299">
    <property type="protein sequence ID" value="OAX38359.1"/>
    <property type="molecule type" value="Genomic_DNA"/>
</dbReference>
<protein>
    <submittedName>
        <fullName evidence="1">Uncharacterized protein</fullName>
    </submittedName>
</protein>
<dbReference type="Proteomes" id="UP000092154">
    <property type="component" value="Unassembled WGS sequence"/>
</dbReference>
<organism evidence="1 2">
    <name type="scientific">Rhizopogon vinicolor AM-OR11-026</name>
    <dbReference type="NCBI Taxonomy" id="1314800"/>
    <lineage>
        <taxon>Eukaryota</taxon>
        <taxon>Fungi</taxon>
        <taxon>Dikarya</taxon>
        <taxon>Basidiomycota</taxon>
        <taxon>Agaricomycotina</taxon>
        <taxon>Agaricomycetes</taxon>
        <taxon>Agaricomycetidae</taxon>
        <taxon>Boletales</taxon>
        <taxon>Suillineae</taxon>
        <taxon>Rhizopogonaceae</taxon>
        <taxon>Rhizopogon</taxon>
    </lineage>
</organism>
<reference evidence="1 2" key="1">
    <citation type="submission" date="2016-06" db="EMBL/GenBank/DDBJ databases">
        <title>Comparative genomics of the ectomycorrhizal sister species Rhizopogon vinicolor and Rhizopogon vesiculosus (Basidiomycota: Boletales) reveals a divergence of the mating type B locus.</title>
        <authorList>
            <consortium name="DOE Joint Genome Institute"/>
            <person name="Mujic A.B."/>
            <person name="Kuo A."/>
            <person name="Tritt A."/>
            <person name="Lipzen A."/>
            <person name="Chen C."/>
            <person name="Johnson J."/>
            <person name="Sharma A."/>
            <person name="Barry K."/>
            <person name="Grigoriev I.V."/>
            <person name="Spatafora J.W."/>
        </authorList>
    </citation>
    <scope>NUCLEOTIDE SEQUENCE [LARGE SCALE GENOMIC DNA]</scope>
    <source>
        <strain evidence="1 2">AM-OR11-026</strain>
    </source>
</reference>
<keyword evidence="2" id="KW-1185">Reference proteome</keyword>
<sequence length="133" mass="15000">MCRKRLHITQDITSAEFVAGGRIWWTRIHMGPEGRWRMSWGLSQHSLPARPNAVVLIKAHIGKPGCATPPQELRLVNTLTDQYSSLVPEELESSITKSCCTMAVWLGDWLMNENTVYLDSDGTLHAKLEITLQ</sequence>
<evidence type="ECO:0000313" key="1">
    <source>
        <dbReference type="EMBL" id="OAX38359.1"/>
    </source>
</evidence>
<dbReference type="AlphaFoldDB" id="A0A1B7N0H1"/>
<accession>A0A1B7N0H1</accession>